<dbReference type="InterPro" id="IPR036271">
    <property type="entry name" value="Tet_transcr_reg_TetR-rel_C_sf"/>
</dbReference>
<feature type="DNA-binding region" description="H-T-H motif" evidence="4">
    <location>
        <begin position="27"/>
        <end position="46"/>
    </location>
</feature>
<evidence type="ECO:0000313" key="7">
    <source>
        <dbReference type="Proteomes" id="UP000449710"/>
    </source>
</evidence>
<accession>A0AA43XKS1</accession>
<evidence type="ECO:0000313" key="6">
    <source>
        <dbReference type="EMBL" id="NBG88447.1"/>
    </source>
</evidence>
<dbReference type="GO" id="GO:0003677">
    <property type="term" value="F:DNA binding"/>
    <property type="evidence" value="ECO:0007669"/>
    <property type="project" value="UniProtKB-UniRule"/>
</dbReference>
<dbReference type="PANTHER" id="PTHR47506">
    <property type="entry name" value="TRANSCRIPTIONAL REGULATORY PROTEIN"/>
    <property type="match status" value="1"/>
</dbReference>
<dbReference type="AlphaFoldDB" id="A0AA43XKS1"/>
<dbReference type="PANTHER" id="PTHR47506:SF6">
    <property type="entry name" value="HTH-TYPE TRANSCRIPTIONAL REPRESSOR NEMR"/>
    <property type="match status" value="1"/>
</dbReference>
<comment type="caution">
    <text evidence="6">The sequence shown here is derived from an EMBL/GenBank/DDBJ whole genome shotgun (WGS) entry which is preliminary data.</text>
</comment>
<evidence type="ECO:0000256" key="4">
    <source>
        <dbReference type="PROSITE-ProRule" id="PRU00335"/>
    </source>
</evidence>
<evidence type="ECO:0000256" key="2">
    <source>
        <dbReference type="ARBA" id="ARBA00023125"/>
    </source>
</evidence>
<keyword evidence="3" id="KW-0804">Transcription</keyword>
<dbReference type="Pfam" id="PF17937">
    <property type="entry name" value="TetR_C_28"/>
    <property type="match status" value="1"/>
</dbReference>
<sequence>MGRHSRKLDILNAASKIVNQRGIFNLTLEAVAEEAGFSKGGLLYHYPTKEALLKGMVEHLASNYDEKVKNDENQESKEPGKWIRAYVNVTFHETEENKHKNATLLAAKAVDAELLDPVREVYEGWKQDMAKDQIDPIKASVIQLAADGIWLSELFDINRMNEEKKDQVFQFLMDWSRESDK</sequence>
<keyword evidence="2 4" id="KW-0238">DNA-binding</keyword>
<dbReference type="SUPFAM" id="SSF48498">
    <property type="entry name" value="Tetracyclin repressor-like, C-terminal domain"/>
    <property type="match status" value="1"/>
</dbReference>
<evidence type="ECO:0000256" key="3">
    <source>
        <dbReference type="ARBA" id="ARBA00023163"/>
    </source>
</evidence>
<protein>
    <submittedName>
        <fullName evidence="6">TetR/AcrR family transcriptional regulator</fullName>
    </submittedName>
</protein>
<dbReference type="Pfam" id="PF00440">
    <property type="entry name" value="TetR_N"/>
    <property type="match status" value="1"/>
</dbReference>
<dbReference type="SUPFAM" id="SSF46689">
    <property type="entry name" value="Homeodomain-like"/>
    <property type="match status" value="1"/>
</dbReference>
<keyword evidence="1" id="KW-0805">Transcription regulation</keyword>
<evidence type="ECO:0000259" key="5">
    <source>
        <dbReference type="PROSITE" id="PS50977"/>
    </source>
</evidence>
<dbReference type="InterPro" id="IPR009057">
    <property type="entry name" value="Homeodomain-like_sf"/>
</dbReference>
<feature type="domain" description="HTH tetR-type" evidence="5">
    <location>
        <begin position="4"/>
        <end position="64"/>
    </location>
</feature>
<keyword evidence="7" id="KW-1185">Reference proteome</keyword>
<dbReference type="InterPro" id="IPR001647">
    <property type="entry name" value="HTH_TetR"/>
</dbReference>
<dbReference type="Gene3D" id="1.10.357.10">
    <property type="entry name" value="Tetracycline Repressor, domain 2"/>
    <property type="match status" value="1"/>
</dbReference>
<dbReference type="PROSITE" id="PS50977">
    <property type="entry name" value="HTH_TETR_2"/>
    <property type="match status" value="1"/>
</dbReference>
<dbReference type="PRINTS" id="PR00455">
    <property type="entry name" value="HTHTETR"/>
</dbReference>
<organism evidence="6 7">
    <name type="scientific">Isachenkonia alkalipeptolytica</name>
    <dbReference type="NCBI Taxonomy" id="2565777"/>
    <lineage>
        <taxon>Bacteria</taxon>
        <taxon>Bacillati</taxon>
        <taxon>Bacillota</taxon>
        <taxon>Clostridia</taxon>
        <taxon>Eubacteriales</taxon>
        <taxon>Clostridiaceae</taxon>
        <taxon>Isachenkonia</taxon>
    </lineage>
</organism>
<reference evidence="6 7" key="1">
    <citation type="submission" date="2019-04" db="EMBL/GenBank/DDBJ databases">
        <title>Isachenkonia alkalipeptolytica gen. nov. sp. nov. a new anaerobic, alkiliphilic organothrophic bacterium capable to reduce synthesized ferrihydrite isolated from a soda lake.</title>
        <authorList>
            <person name="Toshchakov S.V."/>
            <person name="Zavarzina D.G."/>
            <person name="Zhilina T.N."/>
            <person name="Kostrikina N.A."/>
            <person name="Kublanov I.V."/>
        </authorList>
    </citation>
    <scope>NUCLEOTIDE SEQUENCE [LARGE SCALE GENOMIC DNA]</scope>
    <source>
        <strain evidence="6 7">Z-1701</strain>
    </source>
</reference>
<evidence type="ECO:0000256" key="1">
    <source>
        <dbReference type="ARBA" id="ARBA00023015"/>
    </source>
</evidence>
<dbReference type="RefSeq" id="WP_160721045.1">
    <property type="nucleotide sequence ID" value="NZ_SUMG01000008.1"/>
</dbReference>
<dbReference type="Proteomes" id="UP000449710">
    <property type="component" value="Unassembled WGS sequence"/>
</dbReference>
<proteinExistence type="predicted"/>
<dbReference type="InterPro" id="IPR041479">
    <property type="entry name" value="TetR_CgmR_C"/>
</dbReference>
<name>A0AA43XKS1_9CLOT</name>
<dbReference type="EMBL" id="SUMG01000008">
    <property type="protein sequence ID" value="NBG88447.1"/>
    <property type="molecule type" value="Genomic_DNA"/>
</dbReference>
<gene>
    <name evidence="6" type="ORF">ISALK_08025</name>
</gene>